<dbReference type="PROSITE" id="PS50039">
    <property type="entry name" value="FORK_HEAD_3"/>
    <property type="match status" value="1"/>
</dbReference>
<dbReference type="PANTHER" id="PTHR11829:SF343">
    <property type="entry name" value="FORK-HEAD DOMAIN-CONTAINING PROTEIN"/>
    <property type="match status" value="1"/>
</dbReference>
<dbReference type="InterPro" id="IPR030456">
    <property type="entry name" value="TF_fork_head_CS_2"/>
</dbReference>
<dbReference type="SUPFAM" id="SSF46785">
    <property type="entry name" value="Winged helix' DNA-binding domain"/>
    <property type="match status" value="1"/>
</dbReference>
<evidence type="ECO:0000256" key="1">
    <source>
        <dbReference type="ARBA" id="ARBA00004123"/>
    </source>
</evidence>
<comment type="subcellular location">
    <subcellularLocation>
        <location evidence="1 4">Nucleus</location>
    </subcellularLocation>
</comment>
<accession>A0A8H7TC99</accession>
<dbReference type="Proteomes" id="UP000664132">
    <property type="component" value="Unassembled WGS sequence"/>
</dbReference>
<evidence type="ECO:0000259" key="6">
    <source>
        <dbReference type="PROSITE" id="PS50039"/>
    </source>
</evidence>
<dbReference type="GO" id="GO:0005634">
    <property type="term" value="C:nucleus"/>
    <property type="evidence" value="ECO:0007669"/>
    <property type="project" value="UniProtKB-SubCell"/>
</dbReference>
<protein>
    <recommendedName>
        <fullName evidence="6">Fork-head domain-containing protein</fullName>
    </recommendedName>
</protein>
<evidence type="ECO:0000256" key="5">
    <source>
        <dbReference type="SAM" id="MobiDB-lite"/>
    </source>
</evidence>
<feature type="region of interest" description="Disordered" evidence="5">
    <location>
        <begin position="1"/>
        <end position="118"/>
    </location>
</feature>
<reference evidence="7" key="1">
    <citation type="submission" date="2021-02" db="EMBL/GenBank/DDBJ databases">
        <title>Genome sequence Cadophora malorum strain M34.</title>
        <authorList>
            <person name="Stefanovic E."/>
            <person name="Vu D."/>
            <person name="Scully C."/>
            <person name="Dijksterhuis J."/>
            <person name="Roader J."/>
            <person name="Houbraken J."/>
        </authorList>
    </citation>
    <scope>NUCLEOTIDE SEQUENCE</scope>
    <source>
        <strain evidence="7">M34</strain>
    </source>
</reference>
<dbReference type="AlphaFoldDB" id="A0A8H7TC99"/>
<evidence type="ECO:0000256" key="2">
    <source>
        <dbReference type="ARBA" id="ARBA00023125"/>
    </source>
</evidence>
<feature type="compositionally biased region" description="Basic and acidic residues" evidence="5">
    <location>
        <begin position="468"/>
        <end position="485"/>
    </location>
</feature>
<dbReference type="EMBL" id="JAFJYH010000186">
    <property type="protein sequence ID" value="KAG4416450.1"/>
    <property type="molecule type" value="Genomic_DNA"/>
</dbReference>
<dbReference type="InterPro" id="IPR001766">
    <property type="entry name" value="Fork_head_dom"/>
</dbReference>
<feature type="region of interest" description="Disordered" evidence="5">
    <location>
        <begin position="306"/>
        <end position="545"/>
    </location>
</feature>
<dbReference type="FunFam" id="1.10.10.10:FF:000260">
    <property type="entry name" value="Forkhead transcription factor (Sep1)"/>
    <property type="match status" value="1"/>
</dbReference>
<proteinExistence type="predicted"/>
<dbReference type="GO" id="GO:0001228">
    <property type="term" value="F:DNA-binding transcription activator activity, RNA polymerase II-specific"/>
    <property type="evidence" value="ECO:0007669"/>
    <property type="project" value="UniProtKB-ARBA"/>
</dbReference>
<feature type="compositionally biased region" description="Polar residues" evidence="5">
    <location>
        <begin position="1"/>
        <end position="21"/>
    </location>
</feature>
<dbReference type="PROSITE" id="PS00658">
    <property type="entry name" value="FORK_HEAD_2"/>
    <property type="match status" value="1"/>
</dbReference>
<evidence type="ECO:0000256" key="3">
    <source>
        <dbReference type="ARBA" id="ARBA00023242"/>
    </source>
</evidence>
<feature type="compositionally biased region" description="Pro residues" evidence="5">
    <location>
        <begin position="336"/>
        <end position="352"/>
    </location>
</feature>
<name>A0A8H7TC99_9HELO</name>
<feature type="compositionally biased region" description="Polar residues" evidence="5">
    <location>
        <begin position="360"/>
        <end position="371"/>
    </location>
</feature>
<dbReference type="PANTHER" id="PTHR11829">
    <property type="entry name" value="FORKHEAD BOX PROTEIN"/>
    <property type="match status" value="1"/>
</dbReference>
<feature type="compositionally biased region" description="Polar residues" evidence="5">
    <location>
        <begin position="727"/>
        <end position="738"/>
    </location>
</feature>
<dbReference type="InterPro" id="IPR036388">
    <property type="entry name" value="WH-like_DNA-bd_sf"/>
</dbReference>
<dbReference type="CDD" id="cd00059">
    <property type="entry name" value="FH_FOX"/>
    <property type="match status" value="1"/>
</dbReference>
<dbReference type="PRINTS" id="PR00053">
    <property type="entry name" value="FORKHEAD"/>
</dbReference>
<feature type="compositionally biased region" description="Polar residues" evidence="5">
    <location>
        <begin position="490"/>
        <end position="520"/>
    </location>
</feature>
<organism evidence="7 8">
    <name type="scientific">Cadophora malorum</name>
    <dbReference type="NCBI Taxonomy" id="108018"/>
    <lineage>
        <taxon>Eukaryota</taxon>
        <taxon>Fungi</taxon>
        <taxon>Dikarya</taxon>
        <taxon>Ascomycota</taxon>
        <taxon>Pezizomycotina</taxon>
        <taxon>Leotiomycetes</taxon>
        <taxon>Helotiales</taxon>
        <taxon>Ploettnerulaceae</taxon>
        <taxon>Cadophora</taxon>
    </lineage>
</organism>
<evidence type="ECO:0000313" key="7">
    <source>
        <dbReference type="EMBL" id="KAG4416450.1"/>
    </source>
</evidence>
<gene>
    <name evidence="7" type="ORF">IFR04_010428</name>
</gene>
<feature type="region of interest" description="Disordered" evidence="5">
    <location>
        <begin position="727"/>
        <end position="758"/>
    </location>
</feature>
<evidence type="ECO:0000256" key="4">
    <source>
        <dbReference type="PROSITE-ProRule" id="PRU00089"/>
    </source>
</evidence>
<sequence>MSSTRYSQQPLQIYQDPTSSFDRAPMPLEQISNTKKPSPLRPIKNAASRKNIVFNPPQAGPSKQSPLKSAQQISSSPSRAPFSNKLNMISMPPPGVSSYSTDSMEKKQNSISDYKPQKGLFSNFSNNASMDQENNYSQYPVPIAPSHDRLNASNFSLEGLYGQKPPKRLMDAAPIHESRPFKRTKLPVLEIQEEDNMEFVELPSPDSFPPLIDDGLKPPHSYAQLIGMSILRAPNRRLTLAQIYKWISDTYTFYSATDAGWQNSIRHNLSLNKAFIKQERPKDDPGKGNYWAIQPGMEHQFIKDKMARKPPGPNENVPVLSTNLSPVNLPETAQFKPPPPPPVQAPELPPPQSYSLPEPQLSTIPELSSDATIPGSDACNTEPEIEDEPEIPSSPLMHSSPPAAAMHSSPPIARHVQKRHDTPPPVPRFPSSSRTRSHKRKYASMDDSGYFSSLDSSALRPHRLLTSEADRPRIKRGRAEEEIARLRGSSYDSPTKNRSLFAAASSSPMRVSSKTETSQMLPPLTPAVKLKPPVRPPPSVSPNTNLRLHRDRVREMVGSPLRGMTVLDENTPWSPAFNLDESSTSMFQDFSMDFDIFTDASASLLGNYGATSPEKKSAKRPRLDRSRSANILADLSSNNLNKSITSTPLLKFTPTVGNGFSSPLKGLGLCQSPSKLLGLDSPSKIASPNFNSSVFDLPQEDFYGSEFLAEDIDEGWDIMQGFQKIGSGTNNAASQSMKRSPKAGGSRPGLPRSFTSRF</sequence>
<dbReference type="Pfam" id="PF00250">
    <property type="entry name" value="Forkhead"/>
    <property type="match status" value="1"/>
</dbReference>
<comment type="caution">
    <text evidence="7">The sequence shown here is derived from an EMBL/GenBank/DDBJ whole genome shotgun (WGS) entry which is preliminary data.</text>
</comment>
<dbReference type="InterPro" id="IPR050211">
    <property type="entry name" value="FOX_domain-containing"/>
</dbReference>
<keyword evidence="3 4" id="KW-0539">Nucleus</keyword>
<dbReference type="InterPro" id="IPR036390">
    <property type="entry name" value="WH_DNA-bd_sf"/>
</dbReference>
<feature type="compositionally biased region" description="Polar residues" evidence="5">
    <location>
        <begin position="61"/>
        <end position="78"/>
    </location>
</feature>
<dbReference type="Gene3D" id="1.10.10.10">
    <property type="entry name" value="Winged helix-like DNA-binding domain superfamily/Winged helix DNA-binding domain"/>
    <property type="match status" value="1"/>
</dbReference>
<dbReference type="GO" id="GO:0000978">
    <property type="term" value="F:RNA polymerase II cis-regulatory region sequence-specific DNA binding"/>
    <property type="evidence" value="ECO:0007669"/>
    <property type="project" value="TreeGrafter"/>
</dbReference>
<dbReference type="SMART" id="SM00339">
    <property type="entry name" value="FH"/>
    <property type="match status" value="1"/>
</dbReference>
<evidence type="ECO:0000313" key="8">
    <source>
        <dbReference type="Proteomes" id="UP000664132"/>
    </source>
</evidence>
<dbReference type="OrthoDB" id="5954824at2759"/>
<keyword evidence="2 4" id="KW-0238">DNA-binding</keyword>
<keyword evidence="8" id="KW-1185">Reference proteome</keyword>
<feature type="DNA-binding region" description="Fork-head" evidence="4">
    <location>
        <begin position="217"/>
        <end position="311"/>
    </location>
</feature>
<feature type="compositionally biased region" description="Low complexity" evidence="5">
    <location>
        <begin position="391"/>
        <end position="413"/>
    </location>
</feature>
<feature type="domain" description="Fork-head" evidence="6">
    <location>
        <begin position="217"/>
        <end position="311"/>
    </location>
</feature>